<evidence type="ECO:0000256" key="11">
    <source>
        <dbReference type="HAMAP-Rule" id="MF_00315"/>
    </source>
</evidence>
<keyword evidence="8 11" id="KW-0786">Thiamine pyrophosphate</keyword>
<dbReference type="PATRIC" id="fig|2746.7.peg.4387"/>
<comment type="function">
    <text evidence="10 11">Catalyzes the acyloin condensation reaction between C atoms 2 and 3 of pyruvate and glyceraldehyde 3-phosphate to yield 1-deoxy-D-xylulose-5-phosphate (DXP).</text>
</comment>
<dbReference type="HAMAP" id="MF_00315">
    <property type="entry name" value="DXP_synth"/>
    <property type="match status" value="1"/>
</dbReference>
<dbReference type="SUPFAM" id="SSF52922">
    <property type="entry name" value="TK C-terminal domain-like"/>
    <property type="match status" value="1"/>
</dbReference>
<dbReference type="EC" id="2.2.1.7" evidence="11"/>
<dbReference type="SMART" id="SM00861">
    <property type="entry name" value="Transket_pyr"/>
    <property type="match status" value="1"/>
</dbReference>
<dbReference type="UniPathway" id="UPA00064">
    <property type="reaction ID" value="UER00091"/>
</dbReference>
<dbReference type="Gene3D" id="3.40.50.970">
    <property type="match status" value="2"/>
</dbReference>
<dbReference type="AlphaFoldDB" id="A0A1B8NYX0"/>
<evidence type="ECO:0000256" key="12">
    <source>
        <dbReference type="SAM" id="MobiDB-lite"/>
    </source>
</evidence>
<dbReference type="CDD" id="cd07033">
    <property type="entry name" value="TPP_PYR_DXS_TK_like"/>
    <property type="match status" value="1"/>
</dbReference>
<feature type="binding site" evidence="11">
    <location>
        <position position="158"/>
    </location>
    <ligand>
        <name>Mg(2+)</name>
        <dbReference type="ChEBI" id="CHEBI:18420"/>
    </ligand>
</feature>
<dbReference type="InterPro" id="IPR005475">
    <property type="entry name" value="Transketolase-like_Pyr-bd"/>
</dbReference>
<comment type="similarity">
    <text evidence="2 11">Belongs to the transketolase family. DXPS subfamily.</text>
</comment>
<dbReference type="InterPro" id="IPR033248">
    <property type="entry name" value="Transketolase_C"/>
</dbReference>
<comment type="cofactor">
    <cofactor evidence="11">
        <name>Mg(2+)</name>
        <dbReference type="ChEBI" id="CHEBI:18420"/>
    </cofactor>
    <text evidence="11">Binds 1 Mg(2+) ion per subunit.</text>
</comment>
<dbReference type="RefSeq" id="WP_065241811.1">
    <property type="nucleotide sequence ID" value="NZ_JADDHN010000004.1"/>
</dbReference>
<evidence type="ECO:0000256" key="6">
    <source>
        <dbReference type="ARBA" id="ARBA00022842"/>
    </source>
</evidence>
<dbReference type="GO" id="GO:0000287">
    <property type="term" value="F:magnesium ion binding"/>
    <property type="evidence" value="ECO:0007669"/>
    <property type="project" value="UniProtKB-UniRule"/>
</dbReference>
<dbReference type="GO" id="GO:0008661">
    <property type="term" value="F:1-deoxy-D-xylulose-5-phosphate synthase activity"/>
    <property type="evidence" value="ECO:0007669"/>
    <property type="project" value="UniProtKB-UniRule"/>
</dbReference>
<dbReference type="Pfam" id="PF02780">
    <property type="entry name" value="Transketolase_C"/>
    <property type="match status" value="1"/>
</dbReference>
<dbReference type="InterPro" id="IPR005477">
    <property type="entry name" value="Dxylulose-5-P_synthase"/>
</dbReference>
<feature type="binding site" evidence="11">
    <location>
        <position position="86"/>
    </location>
    <ligand>
        <name>thiamine diphosphate</name>
        <dbReference type="ChEBI" id="CHEBI:58937"/>
    </ligand>
</feature>
<reference evidence="14 15" key="1">
    <citation type="submission" date="2016-06" db="EMBL/GenBank/DDBJ databases">
        <title>Genome sequence of halotolerant plant growth promoting strain of Halomonas elongata HEK1 isolated from salterns of Rann of Kutch, Gujarat, India.</title>
        <authorList>
            <person name="Gaba S."/>
            <person name="Singh R.N."/>
            <person name="Abrol S."/>
            <person name="Kaushik R."/>
            <person name="Saxena A.K."/>
        </authorList>
    </citation>
    <scope>NUCLEOTIDE SEQUENCE [LARGE SCALE GENOMIC DNA]</scope>
    <source>
        <strain evidence="14 15">HEK1</strain>
    </source>
</reference>
<dbReference type="NCBIfam" id="TIGR00204">
    <property type="entry name" value="dxs"/>
    <property type="match status" value="1"/>
</dbReference>
<keyword evidence="5 11" id="KW-0479">Metal-binding</keyword>
<comment type="subunit">
    <text evidence="3 11">Homodimer.</text>
</comment>
<dbReference type="Pfam" id="PF02779">
    <property type="entry name" value="Transket_pyr"/>
    <property type="match status" value="1"/>
</dbReference>
<comment type="cofactor">
    <cofactor evidence="11">
        <name>thiamine diphosphate</name>
        <dbReference type="ChEBI" id="CHEBI:58937"/>
    </cofactor>
    <text evidence="11">Binds 1 thiamine pyrophosphate per subunit.</text>
</comment>
<proteinExistence type="inferred from homology"/>
<dbReference type="NCBIfam" id="NF003933">
    <property type="entry name" value="PRK05444.2-2"/>
    <property type="match status" value="1"/>
</dbReference>
<dbReference type="FunFam" id="3.40.50.920:FF:000002">
    <property type="entry name" value="1-deoxy-D-xylulose-5-phosphate synthase"/>
    <property type="match status" value="1"/>
</dbReference>
<evidence type="ECO:0000256" key="5">
    <source>
        <dbReference type="ARBA" id="ARBA00022723"/>
    </source>
</evidence>
<feature type="binding site" evidence="11">
    <location>
        <position position="187"/>
    </location>
    <ligand>
        <name>thiamine diphosphate</name>
        <dbReference type="ChEBI" id="CHEBI:58937"/>
    </ligand>
</feature>
<dbReference type="InterPro" id="IPR029061">
    <property type="entry name" value="THDP-binding"/>
</dbReference>
<comment type="caution">
    <text evidence="14">The sequence shown here is derived from an EMBL/GenBank/DDBJ whole genome shotgun (WGS) entry which is preliminary data.</text>
</comment>
<protein>
    <recommendedName>
        <fullName evidence="11">1-deoxy-D-xylulose-5-phosphate synthase</fullName>
        <ecNumber evidence="11">2.2.1.7</ecNumber>
    </recommendedName>
    <alternativeName>
        <fullName evidence="11">1-deoxyxylulose-5-phosphate synthase</fullName>
        <shortName evidence="11">DXP synthase</shortName>
        <shortName evidence="11">DXPS</shortName>
    </alternativeName>
</protein>
<feature type="binding site" evidence="11">
    <location>
        <position position="294"/>
    </location>
    <ligand>
        <name>thiamine diphosphate</name>
        <dbReference type="ChEBI" id="CHEBI:58937"/>
    </ligand>
</feature>
<dbReference type="Pfam" id="PF13292">
    <property type="entry name" value="DXP_synthase_N"/>
    <property type="match status" value="1"/>
</dbReference>
<accession>A0A1B8NYX0</accession>
<name>A0A1B8NYX0_HALEL</name>
<dbReference type="GO" id="GO:0030976">
    <property type="term" value="F:thiamine pyrophosphate binding"/>
    <property type="evidence" value="ECO:0007669"/>
    <property type="project" value="UniProtKB-UniRule"/>
</dbReference>
<dbReference type="PANTHER" id="PTHR43322">
    <property type="entry name" value="1-D-DEOXYXYLULOSE 5-PHOSPHATE SYNTHASE-RELATED"/>
    <property type="match status" value="1"/>
</dbReference>
<dbReference type="PROSITE" id="PS00802">
    <property type="entry name" value="TRANSKETOLASE_2"/>
    <property type="match status" value="1"/>
</dbReference>
<feature type="region of interest" description="Disordered" evidence="12">
    <location>
        <begin position="312"/>
        <end position="347"/>
    </location>
</feature>
<keyword evidence="7 11" id="KW-0784">Thiamine biosynthesis</keyword>
<keyword evidence="4 11" id="KW-0808">Transferase</keyword>
<dbReference type="InterPro" id="IPR009014">
    <property type="entry name" value="Transketo_C/PFOR_II"/>
</dbReference>
<dbReference type="SUPFAM" id="SSF52518">
    <property type="entry name" value="Thiamin diphosphate-binding fold (THDP-binding)"/>
    <property type="match status" value="2"/>
</dbReference>
<sequence>MKLFDDIPVERPATPLLDTLETPAALRAMNEAQLVQVADELRAYLLYSVGVSGGHFGAGLGVVELTVALHHALETPHDRLVWDVGHQAYPHKILTGRREAMQSIRQFGGLAAFPRRSESEYDTFGVGHSSTSVSAALGMALAARTRGEKRRVCAVIGDGALSAGMAFEALAHAGHVDANLLVILNDNEMSISENVGGMASYLAKILASKPYTSMREGGKKVLSHLPGALELARRTEEHMKGMVSPATLFEEMGFNYIGPLDGHDLPTLVQTLRNMRDMDGPQFLHVKTRKGRGFLPAEADPIGYHAITKLEKNGETPPPFKPTQPAAAPGAKNEATSSKPRNDISRPKPRKYCNVFGDWLCDMAAVDERLIGITPAMREGSDLVRFSQEYPERYYDVAIAEQHAVTLAAGLACEAMKPVVAIYSTFLQRGYDQLIHDVAVQELDVTFAIDRAGVVGEDGPTHHGALDLSYLRCVPGMVVLAPADEAECRALLSAAYHHPGPAAVRYPRGTGPGTLIPEHLEALPIGKAETRRRAGGEGPKVALLAFGSLNGPAAEVAERLDATHLNMRSVKPLDREAVLAAADEHDLLVTLEENVVAGGAGSGVGELLAAEGHRTALLHLGLPDVFVEHGKPAELLAECGLDAEGIEASIRRRLG</sequence>
<feature type="binding site" evidence="11">
    <location>
        <begin position="127"/>
        <end position="129"/>
    </location>
    <ligand>
        <name>thiamine diphosphate</name>
        <dbReference type="ChEBI" id="CHEBI:58937"/>
    </ligand>
</feature>
<dbReference type="GO" id="GO:0005829">
    <property type="term" value="C:cytosol"/>
    <property type="evidence" value="ECO:0007669"/>
    <property type="project" value="TreeGrafter"/>
</dbReference>
<evidence type="ECO:0000313" key="14">
    <source>
        <dbReference type="EMBL" id="OBX35192.1"/>
    </source>
</evidence>
<dbReference type="GO" id="GO:0009228">
    <property type="term" value="P:thiamine biosynthetic process"/>
    <property type="evidence" value="ECO:0007669"/>
    <property type="project" value="UniProtKB-UniRule"/>
</dbReference>
<organism evidence="14 15">
    <name type="scientific">Halomonas elongata</name>
    <dbReference type="NCBI Taxonomy" id="2746"/>
    <lineage>
        <taxon>Bacteria</taxon>
        <taxon>Pseudomonadati</taxon>
        <taxon>Pseudomonadota</taxon>
        <taxon>Gammaproteobacteria</taxon>
        <taxon>Oceanospirillales</taxon>
        <taxon>Halomonadaceae</taxon>
        <taxon>Halomonas</taxon>
    </lineage>
</organism>
<evidence type="ECO:0000256" key="2">
    <source>
        <dbReference type="ARBA" id="ARBA00011081"/>
    </source>
</evidence>
<evidence type="ECO:0000256" key="10">
    <source>
        <dbReference type="ARBA" id="ARBA00055605"/>
    </source>
</evidence>
<comment type="pathway">
    <text evidence="1 11">Metabolic intermediate biosynthesis; 1-deoxy-D-xylulose 5-phosphate biosynthesis; 1-deoxy-D-xylulose 5-phosphate from D-glyceraldehyde 3-phosphate and pyruvate: step 1/1.</text>
</comment>
<gene>
    <name evidence="14" type="primary">dxs_2</name>
    <name evidence="11" type="synonym">dxs</name>
    <name evidence="14" type="ORF">A8U91_04263</name>
</gene>
<feature type="domain" description="Transketolase-like pyrimidine-binding" evidence="13">
    <location>
        <begin position="350"/>
        <end position="514"/>
    </location>
</feature>
<evidence type="ECO:0000256" key="3">
    <source>
        <dbReference type="ARBA" id="ARBA00011738"/>
    </source>
</evidence>
<dbReference type="CDD" id="cd02007">
    <property type="entry name" value="TPP_DXS"/>
    <property type="match status" value="1"/>
</dbReference>
<feature type="binding site" evidence="11">
    <location>
        <begin position="159"/>
        <end position="160"/>
    </location>
    <ligand>
        <name>thiamine diphosphate</name>
        <dbReference type="ChEBI" id="CHEBI:58937"/>
    </ligand>
</feature>
<keyword evidence="6 11" id="KW-0460">Magnesium</keyword>
<dbReference type="InterPro" id="IPR020826">
    <property type="entry name" value="Transketolase_BS"/>
</dbReference>
<keyword evidence="9 11" id="KW-0414">Isoprene biosynthesis</keyword>
<dbReference type="GO" id="GO:0016114">
    <property type="term" value="P:terpenoid biosynthetic process"/>
    <property type="evidence" value="ECO:0007669"/>
    <property type="project" value="UniProtKB-UniRule"/>
</dbReference>
<evidence type="ECO:0000256" key="7">
    <source>
        <dbReference type="ARBA" id="ARBA00022977"/>
    </source>
</evidence>
<feature type="binding site" evidence="11">
    <location>
        <position position="401"/>
    </location>
    <ligand>
        <name>thiamine diphosphate</name>
        <dbReference type="ChEBI" id="CHEBI:58937"/>
    </ligand>
</feature>
<evidence type="ECO:0000256" key="4">
    <source>
        <dbReference type="ARBA" id="ARBA00022679"/>
    </source>
</evidence>
<evidence type="ECO:0000256" key="9">
    <source>
        <dbReference type="ARBA" id="ARBA00023229"/>
    </source>
</evidence>
<dbReference type="EMBL" id="MAJD01000002">
    <property type="protein sequence ID" value="OBX35192.1"/>
    <property type="molecule type" value="Genomic_DNA"/>
</dbReference>
<evidence type="ECO:0000259" key="13">
    <source>
        <dbReference type="SMART" id="SM00861"/>
    </source>
</evidence>
<dbReference type="Gene3D" id="3.40.50.920">
    <property type="match status" value="1"/>
</dbReference>
<dbReference type="PANTHER" id="PTHR43322:SF5">
    <property type="entry name" value="1-DEOXY-D-XYLULOSE-5-PHOSPHATE SYNTHASE, CHLOROPLASTIC"/>
    <property type="match status" value="1"/>
</dbReference>
<evidence type="ECO:0000256" key="8">
    <source>
        <dbReference type="ARBA" id="ARBA00023052"/>
    </source>
</evidence>
<comment type="catalytic activity">
    <reaction evidence="11">
        <text>D-glyceraldehyde 3-phosphate + pyruvate + H(+) = 1-deoxy-D-xylulose 5-phosphate + CO2</text>
        <dbReference type="Rhea" id="RHEA:12605"/>
        <dbReference type="ChEBI" id="CHEBI:15361"/>
        <dbReference type="ChEBI" id="CHEBI:15378"/>
        <dbReference type="ChEBI" id="CHEBI:16526"/>
        <dbReference type="ChEBI" id="CHEBI:57792"/>
        <dbReference type="ChEBI" id="CHEBI:59776"/>
        <dbReference type="EC" id="2.2.1.7"/>
    </reaction>
</comment>
<feature type="binding site" evidence="11">
    <location>
        <position position="187"/>
    </location>
    <ligand>
        <name>Mg(2+)</name>
        <dbReference type="ChEBI" id="CHEBI:18420"/>
    </ligand>
</feature>
<dbReference type="GO" id="GO:0019288">
    <property type="term" value="P:isopentenyl diphosphate biosynthetic process, methylerythritol 4-phosphate pathway"/>
    <property type="evidence" value="ECO:0007669"/>
    <property type="project" value="TreeGrafter"/>
</dbReference>
<dbReference type="Proteomes" id="UP000092504">
    <property type="component" value="Unassembled WGS sequence"/>
</dbReference>
<evidence type="ECO:0000256" key="1">
    <source>
        <dbReference type="ARBA" id="ARBA00004980"/>
    </source>
</evidence>
<evidence type="ECO:0000313" key="15">
    <source>
        <dbReference type="Proteomes" id="UP000092504"/>
    </source>
</evidence>
<dbReference type="FunFam" id="3.40.50.970:FF:000005">
    <property type="entry name" value="1-deoxy-D-xylulose-5-phosphate synthase"/>
    <property type="match status" value="1"/>
</dbReference>